<reference evidence="1 2" key="1">
    <citation type="submission" date="2023-11" db="EMBL/GenBank/DDBJ databases">
        <title>Actinomadura monticuli sp. nov., isolated from volcanic ash.</title>
        <authorList>
            <person name="Lee S.D."/>
            <person name="Yang H."/>
            <person name="Kim I.S."/>
        </authorList>
    </citation>
    <scope>NUCLEOTIDE SEQUENCE [LARGE SCALE GENOMIC DNA]</scope>
    <source>
        <strain evidence="1 2">DLS-62</strain>
    </source>
</reference>
<dbReference type="EMBL" id="JAXCEI010000006">
    <property type="protein sequence ID" value="MFA1540547.1"/>
    <property type="molecule type" value="Genomic_DNA"/>
</dbReference>
<evidence type="ECO:0000313" key="1">
    <source>
        <dbReference type="EMBL" id="MFA1540547.1"/>
    </source>
</evidence>
<comment type="caution">
    <text evidence="1">The sequence shown here is derived from an EMBL/GenBank/DDBJ whole genome shotgun (WGS) entry which is preliminary data.</text>
</comment>
<proteinExistence type="predicted"/>
<dbReference type="RefSeq" id="WP_371950447.1">
    <property type="nucleotide sequence ID" value="NZ_JAXCEI010000006.1"/>
</dbReference>
<sequence length="124" mass="12861">MPSDIDGDVTITANIEGVGTRSHTVRVHPGLVGFDVEPWVITGGQPFAGTVRLGTATSVPISVHLESSDPVVQLPAEVTIPAGQSSVTFQGTTSEVSEFAAPTLTARLPDGSTWETTMFVDPAS</sequence>
<gene>
    <name evidence="1" type="ORF">SM611_16595</name>
</gene>
<evidence type="ECO:0000313" key="2">
    <source>
        <dbReference type="Proteomes" id="UP001569963"/>
    </source>
</evidence>
<name>A0ABV4QBK1_9ACTN</name>
<protein>
    <submittedName>
        <fullName evidence="1">Uncharacterized protein</fullName>
    </submittedName>
</protein>
<keyword evidence="2" id="KW-1185">Reference proteome</keyword>
<dbReference type="Proteomes" id="UP001569963">
    <property type="component" value="Unassembled WGS sequence"/>
</dbReference>
<accession>A0ABV4QBK1</accession>
<organism evidence="1 2">
    <name type="scientific">Actinomadura monticuli</name>
    <dbReference type="NCBI Taxonomy" id="3097367"/>
    <lineage>
        <taxon>Bacteria</taxon>
        <taxon>Bacillati</taxon>
        <taxon>Actinomycetota</taxon>
        <taxon>Actinomycetes</taxon>
        <taxon>Streptosporangiales</taxon>
        <taxon>Thermomonosporaceae</taxon>
        <taxon>Actinomadura</taxon>
    </lineage>
</organism>